<accession>A0A1I9G409</accession>
<evidence type="ECO:0000259" key="1">
    <source>
        <dbReference type="Pfam" id="PF23307"/>
    </source>
</evidence>
<dbReference type="InterPro" id="IPR057092">
    <property type="entry name" value="SAM_KIDINS220"/>
</dbReference>
<name>A0A1I9G409_BRUMA</name>
<gene>
    <name evidence="2" type="primary">Bma-tag-144</name>
    <name evidence="2" type="ORF">BM_Bm3875</name>
</gene>
<dbReference type="InterPro" id="IPR052771">
    <property type="entry name" value="Neurotrophin_sig_adaptor"/>
</dbReference>
<organism evidence="2">
    <name type="scientific">Brugia malayi</name>
    <name type="common">Filarial nematode worm</name>
    <dbReference type="NCBI Taxonomy" id="6279"/>
    <lineage>
        <taxon>Eukaryota</taxon>
        <taxon>Metazoa</taxon>
        <taxon>Ecdysozoa</taxon>
        <taxon>Nematoda</taxon>
        <taxon>Chromadorea</taxon>
        <taxon>Rhabditida</taxon>
        <taxon>Spirurina</taxon>
        <taxon>Spiruromorpha</taxon>
        <taxon>Filarioidea</taxon>
        <taxon>Onchocercidae</taxon>
        <taxon>Brugia</taxon>
    </lineage>
</organism>
<dbReference type="PANTHER" id="PTHR24116:SF0">
    <property type="entry name" value="KINASE D-INTERACTING SUBSTRATE OF 220 KDA"/>
    <property type="match status" value="1"/>
</dbReference>
<protein>
    <submittedName>
        <fullName evidence="2">BMA-TAG-144, isoform e</fullName>
    </submittedName>
</protein>
<dbReference type="GO" id="GO:0030165">
    <property type="term" value="F:PDZ domain binding"/>
    <property type="evidence" value="ECO:0007669"/>
    <property type="project" value="TreeGrafter"/>
</dbReference>
<reference evidence="2" key="2">
    <citation type="submission" date="2012-12" db="EMBL/GenBank/DDBJ databases">
        <authorList>
            <consortium name="WormBase Consortium"/>
            <person name="Ghedin E."/>
            <person name="Paulini M."/>
        </authorList>
    </citation>
    <scope>NUCLEOTIDE SEQUENCE</scope>
    <source>
        <strain evidence="2">FR3</strain>
    </source>
</reference>
<feature type="domain" description="Kinase D-interacting substrate of 220 kDa-like SAM" evidence="1">
    <location>
        <begin position="74"/>
        <end position="150"/>
    </location>
</feature>
<dbReference type="AlphaFoldDB" id="A0A1I9G409"/>
<dbReference type="GO" id="GO:0019887">
    <property type="term" value="F:protein kinase regulator activity"/>
    <property type="evidence" value="ECO:0007669"/>
    <property type="project" value="TreeGrafter"/>
</dbReference>
<proteinExistence type="predicted"/>
<evidence type="ECO:0000313" key="2">
    <source>
        <dbReference type="EMBL" id="CDP98881.1"/>
    </source>
</evidence>
<dbReference type="EMBL" id="LN857000">
    <property type="protein sequence ID" value="CDP98881.1"/>
    <property type="molecule type" value="Genomic_DNA"/>
</dbReference>
<dbReference type="PANTHER" id="PTHR24116">
    <property type="entry name" value="KINASE D-INTERACTING SUBSTRATE OF 220 KDA"/>
    <property type="match status" value="1"/>
</dbReference>
<reference evidence="2" key="1">
    <citation type="journal article" date="2007" name="Science">
        <title>Draft genome of the filarial nematode parasite Brugia malayi.</title>
        <authorList>
            <person name="Ghedin E."/>
            <person name="Wang S."/>
            <person name="Spiro D."/>
            <person name="Caler E."/>
            <person name="Zhao Q."/>
            <person name="Crabtree J."/>
            <person name="Allen J.E."/>
            <person name="Delcher A.L."/>
            <person name="Guiliano D.B."/>
            <person name="Miranda-Saavedra D."/>
            <person name="Angiuoli S.V."/>
            <person name="Creasy T."/>
            <person name="Amedeo P."/>
            <person name="Haas B."/>
            <person name="El-Sayed N.M."/>
            <person name="Wortman J.R."/>
            <person name="Feldblyum T."/>
            <person name="Tallon L."/>
            <person name="Schatz M."/>
            <person name="Shumway M."/>
            <person name="Koo H."/>
            <person name="Salzberg S.L."/>
            <person name="Schobel S."/>
            <person name="Pertea M."/>
            <person name="Pop M."/>
            <person name="White O."/>
            <person name="Barton G.J."/>
            <person name="Carlow C.K."/>
            <person name="Crawford M.J."/>
            <person name="Daub J."/>
            <person name="Dimmic M.W."/>
            <person name="Estes C.F."/>
            <person name="Foster J.M."/>
            <person name="Ganatra M."/>
            <person name="Gregory W.F."/>
            <person name="Johnson N.M."/>
            <person name="Jin J."/>
            <person name="Komuniecki R."/>
            <person name="Korf I."/>
            <person name="Kumar S."/>
            <person name="Laney S."/>
            <person name="Li B.W."/>
            <person name="Li W."/>
            <person name="Lindblom T.H."/>
            <person name="Lustigman S."/>
            <person name="Ma D."/>
            <person name="Maina C.V."/>
            <person name="Martin D.M."/>
            <person name="McCarter J.P."/>
            <person name="McReynolds L."/>
            <person name="Mitreva M."/>
            <person name="Nutman T.B."/>
            <person name="Parkinson J."/>
            <person name="Peregrin-Alvarez J.M."/>
            <person name="Poole C."/>
            <person name="Ren Q."/>
            <person name="Saunders L."/>
            <person name="Sluder A.E."/>
            <person name="Smith K."/>
            <person name="Stanke M."/>
            <person name="Unnasch T.R."/>
            <person name="Ware J."/>
            <person name="Wei A.D."/>
            <person name="Weil G."/>
            <person name="Williams D.J."/>
            <person name="Zhang Y."/>
            <person name="Williams S.A."/>
            <person name="Fraser-Liggett C."/>
            <person name="Slatko B."/>
            <person name="Blaxter M.L."/>
            <person name="Scott A.L."/>
        </authorList>
    </citation>
    <scope>NUCLEOTIDE SEQUENCE</scope>
    <source>
        <strain evidence="2">FR3</strain>
    </source>
</reference>
<dbReference type="Pfam" id="PF23307">
    <property type="entry name" value="SAM_KIDINS220"/>
    <property type="match status" value="1"/>
</dbReference>
<sequence>MIGPEQLTVGHVRRFVPCTSNLDPYLRKLIRECRIGTAQPVKSFVNRSSNLSGLILTGPAWHLFKDKNIWRGIEVPLVEMKLSDIIDLVKKLDIPSERISVIAEKMNTSNLTGLVLSACDLSEVQETLKLNLGDWTLLKLLIETLRTWKPMTLMDNVETPSLISPIPVLAISTSPSSMQEQKDRLDMQTEMEGDHKWILESFSGMDVAEVDDVLPASSVPSVHFDDGVASERDSTESVCGSYENLLDSESISQTRSENMNVMTRRARYGLQHRYKREELGSTAVVDSIHSDVSNTGTQSRSASRIHLPIILDISDNQQTVREVSPSKRLSVLGVFNHNHGDC</sequence>